<evidence type="ECO:0000256" key="2">
    <source>
        <dbReference type="ARBA" id="ARBA00007556"/>
    </source>
</evidence>
<dbReference type="InterPro" id="IPR003453">
    <property type="entry name" value="ABC_MlaE_roteobac"/>
</dbReference>
<evidence type="ECO:0000313" key="9">
    <source>
        <dbReference type="Proteomes" id="UP000285961"/>
    </source>
</evidence>
<comment type="subcellular location">
    <subcellularLocation>
        <location evidence="1">Membrane</location>
        <topology evidence="1">Multi-pass membrane protein</topology>
    </subcellularLocation>
</comment>
<evidence type="ECO:0000256" key="4">
    <source>
        <dbReference type="ARBA" id="ARBA00022692"/>
    </source>
</evidence>
<dbReference type="AlphaFoldDB" id="A0A419ES70"/>
<name>A0A419ES70_9BACT</name>
<comment type="caution">
    <text evidence="7">Lacks conserved residue(s) required for the propagation of feature annotation.</text>
</comment>
<feature type="transmembrane region" description="Helical" evidence="7">
    <location>
        <begin position="147"/>
        <end position="177"/>
    </location>
</feature>
<protein>
    <submittedName>
        <fullName evidence="8">ABC transporter permease</fullName>
    </submittedName>
</protein>
<proteinExistence type="inferred from homology"/>
<evidence type="ECO:0000256" key="5">
    <source>
        <dbReference type="ARBA" id="ARBA00022989"/>
    </source>
</evidence>
<dbReference type="Proteomes" id="UP000285961">
    <property type="component" value="Unassembled WGS sequence"/>
</dbReference>
<feature type="transmembrane region" description="Helical" evidence="7">
    <location>
        <begin position="197"/>
        <end position="217"/>
    </location>
</feature>
<accession>A0A419ES70</accession>
<evidence type="ECO:0000313" key="8">
    <source>
        <dbReference type="EMBL" id="RJP66262.1"/>
    </source>
</evidence>
<comment type="similarity">
    <text evidence="2 7">Belongs to the MlaE permease family.</text>
</comment>
<evidence type="ECO:0000256" key="7">
    <source>
        <dbReference type="RuleBase" id="RU362044"/>
    </source>
</evidence>
<dbReference type="EMBL" id="QZKI01000118">
    <property type="protein sequence ID" value="RJP66262.1"/>
    <property type="molecule type" value="Genomic_DNA"/>
</dbReference>
<dbReference type="PANTHER" id="PTHR30188:SF4">
    <property type="entry name" value="PROTEIN TRIGALACTOSYLDIACYLGLYCEROL 1, CHLOROPLASTIC"/>
    <property type="match status" value="1"/>
</dbReference>
<feature type="transmembrane region" description="Helical" evidence="7">
    <location>
        <begin position="51"/>
        <end position="71"/>
    </location>
</feature>
<dbReference type="InterPro" id="IPR030802">
    <property type="entry name" value="Permease_MalE"/>
</dbReference>
<evidence type="ECO:0000256" key="1">
    <source>
        <dbReference type="ARBA" id="ARBA00004141"/>
    </source>
</evidence>
<keyword evidence="6 7" id="KW-0472">Membrane</keyword>
<evidence type="ECO:0000256" key="6">
    <source>
        <dbReference type="ARBA" id="ARBA00023136"/>
    </source>
</evidence>
<keyword evidence="4 7" id="KW-0812">Transmembrane</keyword>
<organism evidence="8 9">
    <name type="scientific">Candidatus Abyssobacteria bacterium SURF_17</name>
    <dbReference type="NCBI Taxonomy" id="2093361"/>
    <lineage>
        <taxon>Bacteria</taxon>
        <taxon>Pseudomonadati</taxon>
        <taxon>Candidatus Hydrogenedentota</taxon>
        <taxon>Candidatus Abyssobacteria</taxon>
    </lineage>
</organism>
<dbReference type="Pfam" id="PF02405">
    <property type="entry name" value="MlaE"/>
    <property type="match status" value="1"/>
</dbReference>
<feature type="transmembrane region" description="Helical" evidence="7">
    <location>
        <begin position="229"/>
        <end position="251"/>
    </location>
</feature>
<dbReference type="NCBIfam" id="TIGR00056">
    <property type="entry name" value="MlaE family lipid ABC transporter permease subunit"/>
    <property type="match status" value="1"/>
</dbReference>
<dbReference type="GO" id="GO:0005548">
    <property type="term" value="F:phospholipid transporter activity"/>
    <property type="evidence" value="ECO:0007669"/>
    <property type="project" value="TreeGrafter"/>
</dbReference>
<reference evidence="8 9" key="1">
    <citation type="journal article" date="2017" name="ISME J.">
        <title>Energy and carbon metabolisms in a deep terrestrial subsurface fluid microbial community.</title>
        <authorList>
            <person name="Momper L."/>
            <person name="Jungbluth S.P."/>
            <person name="Lee M.D."/>
            <person name="Amend J.P."/>
        </authorList>
    </citation>
    <scope>NUCLEOTIDE SEQUENCE [LARGE SCALE GENOMIC DNA]</scope>
    <source>
        <strain evidence="8">SURF_17</strain>
    </source>
</reference>
<sequence>MRRSLEYLGARLIRFFEATGEILILFARTVSSCRKAIQNRQNIMKQMAFMGVGTLPIALLMGFFIGMVLALQTGYQLLRFNLEGIIGAIVGLSLAKELGPVLTGYLVAGRVGAAITAEIGTMEISEEIDALRVMGVDPVFYLSMPRLIAAVFMVPIIVIYVNAIGIIGGAIISATYVGVGIQSYFDNLFDSLTFDEVFRGLLKAMFFGGIVATIGCYKGFKTTGGAEGVGVYTTQSVVLSFILIVVFDYFLSRLLL</sequence>
<dbReference type="PANTHER" id="PTHR30188">
    <property type="entry name" value="ABC TRANSPORTER PERMEASE PROTEIN-RELATED"/>
    <property type="match status" value="1"/>
</dbReference>
<comment type="caution">
    <text evidence="8">The sequence shown here is derived from an EMBL/GenBank/DDBJ whole genome shotgun (WGS) entry which is preliminary data.</text>
</comment>
<keyword evidence="5 7" id="KW-1133">Transmembrane helix</keyword>
<dbReference type="GO" id="GO:0043190">
    <property type="term" value="C:ATP-binding cassette (ABC) transporter complex"/>
    <property type="evidence" value="ECO:0007669"/>
    <property type="project" value="InterPro"/>
</dbReference>
<evidence type="ECO:0000256" key="3">
    <source>
        <dbReference type="ARBA" id="ARBA00022448"/>
    </source>
</evidence>
<keyword evidence="3" id="KW-0813">Transport</keyword>
<gene>
    <name evidence="8" type="ORF">C4532_16385</name>
</gene>